<feature type="region of interest" description="Disordered" evidence="4">
    <location>
        <begin position="1156"/>
        <end position="1184"/>
    </location>
</feature>
<feature type="region of interest" description="Disordered" evidence="4">
    <location>
        <begin position="1615"/>
        <end position="1649"/>
    </location>
</feature>
<comment type="subcellular location">
    <subcellularLocation>
        <location evidence="1 3">Nucleus</location>
    </subcellularLocation>
</comment>
<feature type="region of interest" description="Disordered" evidence="4">
    <location>
        <begin position="209"/>
        <end position="274"/>
    </location>
</feature>
<feature type="compositionally biased region" description="Basic and acidic residues" evidence="4">
    <location>
        <begin position="835"/>
        <end position="845"/>
    </location>
</feature>
<dbReference type="PANTHER" id="PTHR46548:SF1">
    <property type="entry name" value="BAH AND TFIIS DOMAIN-CONTAINING PROTEIN-RELATED"/>
    <property type="match status" value="1"/>
</dbReference>
<reference evidence="7" key="1">
    <citation type="journal article" date="2023" name="Plant J.">
        <title>Genome sequences and population genomics provide insights into the demographic history, inbreeding, and mutation load of two 'living fossil' tree species of Dipteronia.</title>
        <authorList>
            <person name="Feng Y."/>
            <person name="Comes H.P."/>
            <person name="Chen J."/>
            <person name="Zhu S."/>
            <person name="Lu R."/>
            <person name="Zhang X."/>
            <person name="Li P."/>
            <person name="Qiu J."/>
            <person name="Olsen K.M."/>
            <person name="Qiu Y."/>
        </authorList>
    </citation>
    <scope>NUCLEOTIDE SEQUENCE</scope>
    <source>
        <strain evidence="7">NBL</strain>
    </source>
</reference>
<evidence type="ECO:0000313" key="8">
    <source>
        <dbReference type="Proteomes" id="UP001281410"/>
    </source>
</evidence>
<name>A0AAE0AXG3_9ROSI</name>
<feature type="domain" description="BAH" evidence="5">
    <location>
        <begin position="67"/>
        <end position="182"/>
    </location>
</feature>
<dbReference type="InterPro" id="IPR035441">
    <property type="entry name" value="TFIIS/LEDGF_dom_sf"/>
</dbReference>
<feature type="region of interest" description="Disordered" evidence="4">
    <location>
        <begin position="434"/>
        <end position="467"/>
    </location>
</feature>
<feature type="compositionally biased region" description="Basic and acidic residues" evidence="4">
    <location>
        <begin position="926"/>
        <end position="948"/>
    </location>
</feature>
<dbReference type="EMBL" id="JANJYJ010000002">
    <property type="protein sequence ID" value="KAK3225334.1"/>
    <property type="molecule type" value="Genomic_DNA"/>
</dbReference>
<dbReference type="Pfam" id="PF08711">
    <property type="entry name" value="Med26"/>
    <property type="match status" value="1"/>
</dbReference>
<feature type="compositionally biased region" description="Polar residues" evidence="4">
    <location>
        <begin position="601"/>
        <end position="622"/>
    </location>
</feature>
<organism evidence="7 8">
    <name type="scientific">Dipteronia sinensis</name>
    <dbReference type="NCBI Taxonomy" id="43782"/>
    <lineage>
        <taxon>Eukaryota</taxon>
        <taxon>Viridiplantae</taxon>
        <taxon>Streptophyta</taxon>
        <taxon>Embryophyta</taxon>
        <taxon>Tracheophyta</taxon>
        <taxon>Spermatophyta</taxon>
        <taxon>Magnoliopsida</taxon>
        <taxon>eudicotyledons</taxon>
        <taxon>Gunneridae</taxon>
        <taxon>Pentapetalae</taxon>
        <taxon>rosids</taxon>
        <taxon>malvids</taxon>
        <taxon>Sapindales</taxon>
        <taxon>Sapindaceae</taxon>
        <taxon>Hippocastanoideae</taxon>
        <taxon>Acereae</taxon>
        <taxon>Dipteronia</taxon>
    </lineage>
</organism>
<dbReference type="InterPro" id="IPR003617">
    <property type="entry name" value="TFIIS/CRSP70_N_sub"/>
</dbReference>
<dbReference type="CDD" id="cd00183">
    <property type="entry name" value="TFIIS_I"/>
    <property type="match status" value="1"/>
</dbReference>
<evidence type="ECO:0000256" key="3">
    <source>
        <dbReference type="PROSITE-ProRule" id="PRU00649"/>
    </source>
</evidence>
<feature type="compositionally biased region" description="Basic and acidic residues" evidence="4">
    <location>
        <begin position="1091"/>
        <end position="1102"/>
    </location>
</feature>
<feature type="region of interest" description="Disordered" evidence="4">
    <location>
        <begin position="1662"/>
        <end position="1684"/>
    </location>
</feature>
<dbReference type="Gene3D" id="2.30.30.490">
    <property type="match status" value="1"/>
</dbReference>
<dbReference type="Gene3D" id="1.20.930.10">
    <property type="entry name" value="Conserved domain common to transcription factors TFIIS, elongin A, CRSP70"/>
    <property type="match status" value="1"/>
</dbReference>
<feature type="compositionally biased region" description="Low complexity" evidence="4">
    <location>
        <begin position="580"/>
        <end position="591"/>
    </location>
</feature>
<feature type="region of interest" description="Disordered" evidence="4">
    <location>
        <begin position="1385"/>
        <end position="1404"/>
    </location>
</feature>
<dbReference type="PANTHER" id="PTHR46548">
    <property type="entry name" value="BAH AND TFIIS DOMAIN-CONTAINING PROTEIN-RELATED"/>
    <property type="match status" value="1"/>
</dbReference>
<feature type="compositionally biased region" description="Polar residues" evidence="4">
    <location>
        <begin position="676"/>
        <end position="686"/>
    </location>
</feature>
<comment type="caution">
    <text evidence="7">The sequence shown here is derived from an EMBL/GenBank/DDBJ whole genome shotgun (WGS) entry which is preliminary data.</text>
</comment>
<feature type="region of interest" description="Disordered" evidence="4">
    <location>
        <begin position="661"/>
        <end position="711"/>
    </location>
</feature>
<keyword evidence="8" id="KW-1185">Reference proteome</keyword>
<feature type="region of interest" description="Disordered" evidence="4">
    <location>
        <begin position="858"/>
        <end position="996"/>
    </location>
</feature>
<feature type="region of interest" description="Disordered" evidence="4">
    <location>
        <begin position="820"/>
        <end position="845"/>
    </location>
</feature>
<evidence type="ECO:0000313" key="7">
    <source>
        <dbReference type="EMBL" id="KAK3225334.1"/>
    </source>
</evidence>
<feature type="compositionally biased region" description="Polar residues" evidence="4">
    <location>
        <begin position="216"/>
        <end position="243"/>
    </location>
</feature>
<keyword evidence="2 3" id="KW-0539">Nucleus</keyword>
<dbReference type="SUPFAM" id="SSF47676">
    <property type="entry name" value="Conserved domain common to transcription factors TFIIS, elongin A, CRSP70"/>
    <property type="match status" value="1"/>
</dbReference>
<feature type="compositionally biased region" description="Polar residues" evidence="4">
    <location>
        <begin position="822"/>
        <end position="834"/>
    </location>
</feature>
<dbReference type="GO" id="GO:0005634">
    <property type="term" value="C:nucleus"/>
    <property type="evidence" value="ECO:0007669"/>
    <property type="project" value="UniProtKB-SubCell"/>
</dbReference>
<protein>
    <submittedName>
        <fullName evidence="7">Uncharacterized protein</fullName>
    </submittedName>
</protein>
<dbReference type="SMART" id="SM00509">
    <property type="entry name" value="TFS2N"/>
    <property type="match status" value="1"/>
</dbReference>
<dbReference type="InterPro" id="IPR017923">
    <property type="entry name" value="TFIIS_N"/>
</dbReference>
<feature type="region of interest" description="Disordered" evidence="4">
    <location>
        <begin position="1"/>
        <end position="35"/>
    </location>
</feature>
<dbReference type="GO" id="GO:0003682">
    <property type="term" value="F:chromatin binding"/>
    <property type="evidence" value="ECO:0007669"/>
    <property type="project" value="InterPro"/>
</dbReference>
<dbReference type="PROSITE" id="PS51319">
    <property type="entry name" value="TFIIS_N"/>
    <property type="match status" value="1"/>
</dbReference>
<feature type="region of interest" description="Disordered" evidence="4">
    <location>
        <begin position="1081"/>
        <end position="1102"/>
    </location>
</feature>
<evidence type="ECO:0000256" key="2">
    <source>
        <dbReference type="ARBA" id="ARBA00023242"/>
    </source>
</evidence>
<dbReference type="InterPro" id="IPR043151">
    <property type="entry name" value="BAH_sf"/>
</dbReference>
<dbReference type="Pfam" id="PF01426">
    <property type="entry name" value="BAH"/>
    <property type="match status" value="1"/>
</dbReference>
<feature type="compositionally biased region" description="Low complexity" evidence="4">
    <location>
        <begin position="545"/>
        <end position="559"/>
    </location>
</feature>
<evidence type="ECO:0000259" key="6">
    <source>
        <dbReference type="PROSITE" id="PS51319"/>
    </source>
</evidence>
<evidence type="ECO:0000256" key="4">
    <source>
        <dbReference type="SAM" id="MobiDB-lite"/>
    </source>
</evidence>
<accession>A0AAE0AXG3</accession>
<feature type="region of interest" description="Disordered" evidence="4">
    <location>
        <begin position="517"/>
        <end position="624"/>
    </location>
</feature>
<evidence type="ECO:0000256" key="1">
    <source>
        <dbReference type="ARBA" id="ARBA00004123"/>
    </source>
</evidence>
<evidence type="ECO:0000259" key="5">
    <source>
        <dbReference type="PROSITE" id="PS51038"/>
    </source>
</evidence>
<feature type="domain" description="TFIIS N-terminal" evidence="6">
    <location>
        <begin position="357"/>
        <end position="434"/>
    </location>
</feature>
<sequence length="1684" mass="180890">MRMRMHGCRTGEEDDDDDGVESKREHRRHMLTVPSRASPILAALPHSDAEADASPSNSASFISKDGRKISVGDCALFKPPQDSPPFIGIIRSLTSGKENKLRLSVNWLYRPAEVKLGKGFLLEAAPNEVFYSFHKDEIPAASLLHPCKVAFLQKGVELPTGIGSFVCRKVYDITKQCLWWLTDQDYINERQEEVNQLLYKTQIEMHAAVTPGGRSPKSTNGPTSTSQVKPGSDSLQNSASFPSQVKGKKRERGDQVSEPVKRERSSKMEDGDAGYCRTESSLKIEIPKITEKGGLVDYEGVEKLVQLMSPERNEKKIDLVCRSMLASVVAVTDKFDCLNRFVQLRGLPVFDEWLQEVHKGKIGDASSPKDGDKSVEDFLLILLRALDKLPVNLHALQMCNIGRSVNHLRTHKNLEIQKKARSLVDTWKKRVEAEMDATSGSNQAVSWPARSRLPEGPHSGNRQTGGSSEVAIKSLVTQPAASKAASVKLVQGETATKSAFTSPLSMKSVPLAASVTTNLKDGQPRNAGGSASDLPSTPTKDEKSSSSSQSHNNSQSCSSDHAKAGGFSGKEDARSSTAVSRTMSKTSGSSSRSRKSANGFPGTSPTGVQRETGSSRSSSWQRNPALERLAQSSLTSEKALDVPVTEGSNHKLIVKITNRGRSPVQNVNGGPFEDLSVTNSRASSPALSDKQDQSNRNTKEKSDAFRGNISSNVNTESWQINDIKDAVAGTDERDGSPAVFPDKKGCRTSDDARKVVDISKYVSASSGNEIKAVKFHDDSLSSINALIESAKYSEANASVPVGDDIGMNLLASVAAGEMSKSDIVSPTGSPQRNTSGHEHLCDDNDSRVKSFPRVEFSHVQSNSTDGADDDHEKQNIDHKSWGKNADSKQEKPSRDLTGHLDHSPKDLQHTVDPCLESNVNSKGKITGKETTDGTGKDLEEKTSSRVDADGIQDAKQNMNGSLLTEDKVSESDVKVENGTVEGSMSNQSSEVDGENKNKINEGLNSVKQTDQSPPPMIMHFVKGPGEELVLSSGPGKGVASENVDVVKSKKVNEVDVSSHVAKSEKVNEVDVSSHVVKSEKVNEVDVSSHVNPREKPKVERRSNAPMTLEDQTVTLVSAVTNQKDENMEENLEANDVKEQQCTGPTPDASPALQVQETEQNVRPGGGKLTGSEGNEVEESASTTVDASFSAAGASDMEAKVEFDLNEGFTGDDGKYGESNNLTSPGCSTAVQQFISPLPLPVSSLSSSLPASITVAAAAKGPFVPPEDLLRSKGALGWKGSAATSAFRPAEPRKVLELHLGATNSPLSDAVPGNQNRPPLDIDLNVPDERIFEDLAARSSTQDTFSISDSTNNRDMSRGELCPTPVRCSGGFDLDLNRVEEHTDIGNYSTSNGHRTDVPLKPVTSSSGGLFNGQVSVRRDFDLNDGPVVDEMSAEPLLFNPHTRSVPSHQPPISSLRMNNAEIGNLSSWFPRGNTYSTITVPSVLSDRGEHPFPIVASGGPQRMLAPPTGGSPFGPDVYRGSVLSSSPAMPFPSTPFQYPMFPFGTSFLPSATFSGGSTAYMDSSSGGRVCFPAVNSQLIGPAGAVPSHYPRPYVVSLPDGSNSASAESSLKWGRQGLDLNAGPGVPEIEGRDETSPLVPRQLSVTGSQALAEEQARMYHQMAGGILKRKEPEGGWDGYKRPSWQ</sequence>
<feature type="compositionally biased region" description="Polar residues" evidence="4">
    <location>
        <begin position="980"/>
        <end position="990"/>
    </location>
</feature>
<feature type="compositionally biased region" description="Basic and acidic residues" evidence="4">
    <location>
        <begin position="964"/>
        <end position="975"/>
    </location>
</feature>
<feature type="compositionally biased region" description="Basic and acidic residues" evidence="4">
    <location>
        <begin position="251"/>
        <end position="270"/>
    </location>
</feature>
<feature type="compositionally biased region" description="Basic and acidic residues" evidence="4">
    <location>
        <begin position="689"/>
        <end position="704"/>
    </location>
</feature>
<dbReference type="InterPro" id="IPR001025">
    <property type="entry name" value="BAH_dom"/>
</dbReference>
<dbReference type="Proteomes" id="UP001281410">
    <property type="component" value="Unassembled WGS sequence"/>
</dbReference>
<dbReference type="SMART" id="SM00439">
    <property type="entry name" value="BAH"/>
    <property type="match status" value="1"/>
</dbReference>
<feature type="compositionally biased region" description="Basic and acidic residues" evidence="4">
    <location>
        <begin position="870"/>
        <end position="909"/>
    </location>
</feature>
<gene>
    <name evidence="7" type="ORF">Dsin_005196</name>
</gene>
<dbReference type="PROSITE" id="PS51038">
    <property type="entry name" value="BAH"/>
    <property type="match status" value="1"/>
</dbReference>
<proteinExistence type="predicted"/>